<protein>
    <submittedName>
        <fullName evidence="1">Uncharacterized protein</fullName>
    </submittedName>
</protein>
<gene>
    <name evidence="1" type="ORF">GCM10010911_56050</name>
</gene>
<dbReference type="Proteomes" id="UP000612456">
    <property type="component" value="Unassembled WGS sequence"/>
</dbReference>
<keyword evidence="2" id="KW-1185">Reference proteome</keyword>
<evidence type="ECO:0000313" key="2">
    <source>
        <dbReference type="Proteomes" id="UP000612456"/>
    </source>
</evidence>
<dbReference type="AlphaFoldDB" id="A0A916ZEI6"/>
<name>A0A916ZEI6_9BACL</name>
<proteinExistence type="predicted"/>
<comment type="caution">
    <text evidence="1">The sequence shown here is derived from an EMBL/GenBank/DDBJ whole genome shotgun (WGS) entry which is preliminary data.</text>
</comment>
<dbReference type="EMBL" id="BMHP01000005">
    <property type="protein sequence ID" value="GGD90189.1"/>
    <property type="molecule type" value="Genomic_DNA"/>
</dbReference>
<sequence>MKETFIVKHAVGGPVFIDTRNEPVPYKAESHGEGWKFTVSVPLSDNIRELLAFKHELNMFLFHDFEDAPTVKIWYYIKEGPVEYDAASGQLIIVADSRIEYTPDTFMTE</sequence>
<accession>A0A916ZEI6</accession>
<reference evidence="1" key="2">
    <citation type="submission" date="2020-09" db="EMBL/GenBank/DDBJ databases">
        <authorList>
            <person name="Sun Q."/>
            <person name="Zhou Y."/>
        </authorList>
    </citation>
    <scope>NUCLEOTIDE SEQUENCE</scope>
    <source>
        <strain evidence="1">CGMCC 1.15178</strain>
    </source>
</reference>
<evidence type="ECO:0000313" key="1">
    <source>
        <dbReference type="EMBL" id="GGD90189.1"/>
    </source>
</evidence>
<reference evidence="1" key="1">
    <citation type="journal article" date="2014" name="Int. J. Syst. Evol. Microbiol.">
        <title>Complete genome sequence of Corynebacterium casei LMG S-19264T (=DSM 44701T), isolated from a smear-ripened cheese.</title>
        <authorList>
            <consortium name="US DOE Joint Genome Institute (JGI-PGF)"/>
            <person name="Walter F."/>
            <person name="Albersmeier A."/>
            <person name="Kalinowski J."/>
            <person name="Ruckert C."/>
        </authorList>
    </citation>
    <scope>NUCLEOTIDE SEQUENCE</scope>
    <source>
        <strain evidence="1">CGMCC 1.15178</strain>
    </source>
</reference>
<dbReference type="RefSeq" id="WP_188997290.1">
    <property type="nucleotide sequence ID" value="NZ_BMHP01000005.1"/>
</dbReference>
<organism evidence="1 2">
    <name type="scientific">Paenibacillus nasutitermitis</name>
    <dbReference type="NCBI Taxonomy" id="1652958"/>
    <lineage>
        <taxon>Bacteria</taxon>
        <taxon>Bacillati</taxon>
        <taxon>Bacillota</taxon>
        <taxon>Bacilli</taxon>
        <taxon>Bacillales</taxon>
        <taxon>Paenibacillaceae</taxon>
        <taxon>Paenibacillus</taxon>
    </lineage>
</organism>